<sequence length="189" mass="21000">MQAYNAVKLAQFLLLPHLNKCRRAVDATAGNGWDSLFLAVNTPDDAIIYSFDIQKSALVKTRDLLDNHKVLNKVKLIEDNHVNITHHIADQVDFAMFNLGYLPGGGHNITTQAATTTKSVKETLRLLSKGGFITIIAYPGHESGKIEFEEVKKLLSTLPTRMFAVNSWVSVNAANKPPILYVIEKIRSE</sequence>
<evidence type="ECO:0008006" key="2">
    <source>
        <dbReference type="Google" id="ProtNLM"/>
    </source>
</evidence>
<name>A0A644XQN1_9ZZZZ</name>
<dbReference type="PANTHER" id="PTHR35276:SF1">
    <property type="entry name" value="TRNA (MNM(5)S(2)U34)-METHYLTRANSFERASE, CHLOROPLASTIC"/>
    <property type="match status" value="1"/>
</dbReference>
<dbReference type="Pfam" id="PF06962">
    <property type="entry name" value="rRNA_methylase"/>
    <property type="match status" value="1"/>
</dbReference>
<reference evidence="1" key="1">
    <citation type="submission" date="2019-08" db="EMBL/GenBank/DDBJ databases">
        <authorList>
            <person name="Kucharzyk K."/>
            <person name="Murdoch R.W."/>
            <person name="Higgins S."/>
            <person name="Loffler F."/>
        </authorList>
    </citation>
    <scope>NUCLEOTIDE SEQUENCE</scope>
</reference>
<dbReference type="InterPro" id="IPR010719">
    <property type="entry name" value="MnmM_MeTrfase"/>
</dbReference>
<dbReference type="Gene3D" id="3.40.50.150">
    <property type="entry name" value="Vaccinia Virus protein VP39"/>
    <property type="match status" value="1"/>
</dbReference>
<dbReference type="SUPFAM" id="SSF53335">
    <property type="entry name" value="S-adenosyl-L-methionine-dependent methyltransferases"/>
    <property type="match status" value="1"/>
</dbReference>
<proteinExistence type="predicted"/>
<dbReference type="PANTHER" id="PTHR35276">
    <property type="entry name" value="S-ADENOSYL-L-METHIONINE-DEPENDENT METHYLTRANSFERASES SUPERFAMILY PROTEIN"/>
    <property type="match status" value="1"/>
</dbReference>
<accession>A0A644XQN1</accession>
<dbReference type="InterPro" id="IPR029063">
    <property type="entry name" value="SAM-dependent_MTases_sf"/>
</dbReference>
<protein>
    <recommendedName>
        <fullName evidence="2">rRNA methylase</fullName>
    </recommendedName>
</protein>
<dbReference type="EMBL" id="VSSQ01003004">
    <property type="protein sequence ID" value="MPM18542.1"/>
    <property type="molecule type" value="Genomic_DNA"/>
</dbReference>
<evidence type="ECO:0000313" key="1">
    <source>
        <dbReference type="EMBL" id="MPM18542.1"/>
    </source>
</evidence>
<comment type="caution">
    <text evidence="1">The sequence shown here is derived from an EMBL/GenBank/DDBJ whole genome shotgun (WGS) entry which is preliminary data.</text>
</comment>
<gene>
    <name evidence="1" type="ORF">SDC9_64954</name>
</gene>
<organism evidence="1">
    <name type="scientific">bioreactor metagenome</name>
    <dbReference type="NCBI Taxonomy" id="1076179"/>
    <lineage>
        <taxon>unclassified sequences</taxon>
        <taxon>metagenomes</taxon>
        <taxon>ecological metagenomes</taxon>
    </lineage>
</organism>
<dbReference type="AlphaFoldDB" id="A0A644XQN1"/>